<reference evidence="1 2" key="1">
    <citation type="submission" date="2020-08" db="EMBL/GenBank/DDBJ databases">
        <title>Genomic Encyclopedia of Type Strains, Phase IV (KMG-IV): sequencing the most valuable type-strain genomes for metagenomic binning, comparative biology and taxonomic classification.</title>
        <authorList>
            <person name="Goeker M."/>
        </authorList>
    </citation>
    <scope>NUCLEOTIDE SEQUENCE [LARGE SCALE GENOMIC DNA]</scope>
    <source>
        <strain evidence="1 2">DSM 11590</strain>
    </source>
</reference>
<dbReference type="GO" id="GO:0016740">
    <property type="term" value="F:transferase activity"/>
    <property type="evidence" value="ECO:0007669"/>
    <property type="project" value="UniProtKB-KW"/>
</dbReference>
<keyword evidence="2" id="KW-1185">Reference proteome</keyword>
<dbReference type="InterPro" id="IPR050484">
    <property type="entry name" value="Transf_Hexapept/Carb_Anhydrase"/>
</dbReference>
<sequence length="184" mass="19440">MTASPILLPWQGVFPVLDPSVFVAPGASVIGDVVIGEASSVWFGCVVRGDVHEIRIGARTNIQDGTVVHVSKGKFGTYIGDDVLIGHNCTIHACTLESGSFIGMGATILDGVVVEGGAMVAAGALVSPGKRVPRGELWAGNPAKKLRDLRPEEMEFFIRQCAHYAENAAQYKAMIEQMAHPGAL</sequence>
<name>A0A7X0DMB4_NOVIT</name>
<dbReference type="SUPFAM" id="SSF51161">
    <property type="entry name" value="Trimeric LpxA-like enzymes"/>
    <property type="match status" value="1"/>
</dbReference>
<dbReference type="AlphaFoldDB" id="A0A7X0DMB4"/>
<evidence type="ECO:0000313" key="1">
    <source>
        <dbReference type="EMBL" id="MBB6210871.1"/>
    </source>
</evidence>
<accession>A0A7X0DMB4</accession>
<protein>
    <submittedName>
        <fullName evidence="1">Carbonic anhydrase/acetyltransferase-like protein (Isoleucine patch superfamily)</fullName>
    </submittedName>
</protein>
<dbReference type="PANTHER" id="PTHR13061:SF50">
    <property type="entry name" value="GAMMA CARBONIC ANHYDRASE 1, MITOCHONDRIAL"/>
    <property type="match status" value="1"/>
</dbReference>
<organism evidence="1 2">
    <name type="scientific">Novispirillum itersonii</name>
    <name type="common">Aquaspirillum itersonii</name>
    <dbReference type="NCBI Taxonomy" id="189"/>
    <lineage>
        <taxon>Bacteria</taxon>
        <taxon>Pseudomonadati</taxon>
        <taxon>Pseudomonadota</taxon>
        <taxon>Alphaproteobacteria</taxon>
        <taxon>Rhodospirillales</taxon>
        <taxon>Novispirillaceae</taxon>
        <taxon>Novispirillum</taxon>
    </lineage>
</organism>
<gene>
    <name evidence="1" type="ORF">FHS48_002301</name>
</gene>
<dbReference type="Pfam" id="PF00132">
    <property type="entry name" value="Hexapep"/>
    <property type="match status" value="1"/>
</dbReference>
<dbReference type="Proteomes" id="UP000544872">
    <property type="component" value="Unassembled WGS sequence"/>
</dbReference>
<dbReference type="InterPro" id="IPR001451">
    <property type="entry name" value="Hexapep"/>
</dbReference>
<dbReference type="InterPro" id="IPR011004">
    <property type="entry name" value="Trimer_LpxA-like_sf"/>
</dbReference>
<dbReference type="Gene3D" id="2.160.10.10">
    <property type="entry name" value="Hexapeptide repeat proteins"/>
    <property type="match status" value="1"/>
</dbReference>
<comment type="caution">
    <text evidence="1">The sequence shown here is derived from an EMBL/GenBank/DDBJ whole genome shotgun (WGS) entry which is preliminary data.</text>
</comment>
<dbReference type="EMBL" id="JACIIX010000008">
    <property type="protein sequence ID" value="MBB6210871.1"/>
    <property type="molecule type" value="Genomic_DNA"/>
</dbReference>
<dbReference type="RefSeq" id="WP_184263695.1">
    <property type="nucleotide sequence ID" value="NZ_JACIIX010000008.1"/>
</dbReference>
<dbReference type="PANTHER" id="PTHR13061">
    <property type="entry name" value="DYNACTIN SUBUNIT P25"/>
    <property type="match status" value="1"/>
</dbReference>
<keyword evidence="1" id="KW-0808">Transferase</keyword>
<dbReference type="CDD" id="cd04645">
    <property type="entry name" value="LbH_gamma_CA_like"/>
    <property type="match status" value="1"/>
</dbReference>
<evidence type="ECO:0000313" key="2">
    <source>
        <dbReference type="Proteomes" id="UP000544872"/>
    </source>
</evidence>
<dbReference type="InterPro" id="IPR047324">
    <property type="entry name" value="LbH_gamma_CA-like"/>
</dbReference>
<proteinExistence type="predicted"/>